<gene>
    <name evidence="2" type="ORF">IEO70_14665</name>
</gene>
<evidence type="ECO:0000313" key="3">
    <source>
        <dbReference type="Proteomes" id="UP000602076"/>
    </source>
</evidence>
<feature type="region of interest" description="Disordered" evidence="1">
    <location>
        <begin position="1"/>
        <end position="83"/>
    </location>
</feature>
<dbReference type="RefSeq" id="WP_190999123.1">
    <property type="nucleotide sequence ID" value="NZ_JACXSI010000038.1"/>
</dbReference>
<name>A0A927CXQ9_9BACI</name>
<organism evidence="2 3">
    <name type="scientific">Peribacillus faecalis</name>
    <dbReference type="NCBI Taxonomy" id="2772559"/>
    <lineage>
        <taxon>Bacteria</taxon>
        <taxon>Bacillati</taxon>
        <taxon>Bacillota</taxon>
        <taxon>Bacilli</taxon>
        <taxon>Bacillales</taxon>
        <taxon>Bacillaceae</taxon>
        <taxon>Peribacillus</taxon>
    </lineage>
</organism>
<reference evidence="2" key="1">
    <citation type="submission" date="2020-09" db="EMBL/GenBank/DDBJ databases">
        <title>Bacillus faecalis sp. nov., a moderately halophilic bacterium isolated from cow faeces.</title>
        <authorList>
            <person name="Jiang L."/>
            <person name="Lee J."/>
        </authorList>
    </citation>
    <scope>NUCLEOTIDE SEQUENCE</scope>
    <source>
        <strain evidence="2">AGMB 02131</strain>
    </source>
</reference>
<sequence length="83" mass="10064">MKKRKPQQKQKSVKQEESLTLSHMLNPDLVNQLKNKQKELEQQQQKQKELEEKQRAEARRKAEKNKSFAELLSEDTKDWRNFK</sequence>
<feature type="compositionally biased region" description="Basic residues" evidence="1">
    <location>
        <begin position="1"/>
        <end position="12"/>
    </location>
</feature>
<dbReference type="Pfam" id="PF13025">
    <property type="entry name" value="DUF3886"/>
    <property type="match status" value="1"/>
</dbReference>
<comment type="caution">
    <text evidence="2">The sequence shown here is derived from an EMBL/GenBank/DDBJ whole genome shotgun (WGS) entry which is preliminary data.</text>
</comment>
<keyword evidence="3" id="KW-1185">Reference proteome</keyword>
<proteinExistence type="predicted"/>
<dbReference type="AlphaFoldDB" id="A0A927CXQ9"/>
<feature type="compositionally biased region" description="Basic and acidic residues" evidence="1">
    <location>
        <begin position="36"/>
        <end position="67"/>
    </location>
</feature>
<feature type="compositionally biased region" description="Basic and acidic residues" evidence="1">
    <location>
        <begin position="74"/>
        <end position="83"/>
    </location>
</feature>
<dbReference type="InterPro" id="IPR024980">
    <property type="entry name" value="DUF3886"/>
</dbReference>
<accession>A0A927CXQ9</accession>
<evidence type="ECO:0000256" key="1">
    <source>
        <dbReference type="SAM" id="MobiDB-lite"/>
    </source>
</evidence>
<dbReference type="Proteomes" id="UP000602076">
    <property type="component" value="Unassembled WGS sequence"/>
</dbReference>
<evidence type="ECO:0000313" key="2">
    <source>
        <dbReference type="EMBL" id="MBD3109588.1"/>
    </source>
</evidence>
<dbReference type="EMBL" id="JACXSI010000038">
    <property type="protein sequence ID" value="MBD3109588.1"/>
    <property type="molecule type" value="Genomic_DNA"/>
</dbReference>
<protein>
    <submittedName>
        <fullName evidence="2">YqkE family protein</fullName>
    </submittedName>
</protein>